<evidence type="ECO:0008006" key="4">
    <source>
        <dbReference type="Google" id="ProtNLM"/>
    </source>
</evidence>
<feature type="transmembrane region" description="Helical" evidence="1">
    <location>
        <begin position="356"/>
        <end position="373"/>
    </location>
</feature>
<name>A0A137RLD0_9FLAO</name>
<comment type="caution">
    <text evidence="2">The sequence shown here is derived from an EMBL/GenBank/DDBJ whole genome shotgun (WGS) entry which is preliminary data.</text>
</comment>
<evidence type="ECO:0000313" key="2">
    <source>
        <dbReference type="EMBL" id="KXO00965.1"/>
    </source>
</evidence>
<keyword evidence="1" id="KW-0812">Transmembrane</keyword>
<feature type="transmembrane region" description="Helical" evidence="1">
    <location>
        <begin position="137"/>
        <end position="159"/>
    </location>
</feature>
<feature type="transmembrane region" description="Helical" evidence="1">
    <location>
        <begin position="28"/>
        <end position="45"/>
    </location>
</feature>
<protein>
    <recommendedName>
        <fullName evidence="4">Oligosaccharide repeat unit polymerase</fullName>
    </recommendedName>
</protein>
<dbReference type="STRING" id="1548749.LS48_00340"/>
<keyword evidence="1" id="KW-1133">Transmembrane helix</keyword>
<feature type="transmembrane region" description="Helical" evidence="1">
    <location>
        <begin position="203"/>
        <end position="225"/>
    </location>
</feature>
<feature type="transmembrane region" description="Helical" evidence="1">
    <location>
        <begin position="97"/>
        <end position="116"/>
    </location>
</feature>
<dbReference type="Pfam" id="PF14296">
    <property type="entry name" value="O-ag_pol_Wzy"/>
    <property type="match status" value="1"/>
</dbReference>
<feature type="transmembrane region" description="Helical" evidence="1">
    <location>
        <begin position="231"/>
        <end position="249"/>
    </location>
</feature>
<feature type="transmembrane region" description="Helical" evidence="1">
    <location>
        <begin position="326"/>
        <end position="344"/>
    </location>
</feature>
<keyword evidence="3" id="KW-1185">Reference proteome</keyword>
<dbReference type="InterPro" id="IPR029468">
    <property type="entry name" value="O-ag_pol_Wzy"/>
</dbReference>
<dbReference type="OrthoDB" id="1417452at2"/>
<proteinExistence type="predicted"/>
<feature type="transmembrane region" description="Helical" evidence="1">
    <location>
        <begin position="171"/>
        <end position="191"/>
    </location>
</feature>
<feature type="transmembrane region" description="Helical" evidence="1">
    <location>
        <begin position="57"/>
        <end position="77"/>
    </location>
</feature>
<dbReference type="Proteomes" id="UP000070138">
    <property type="component" value="Unassembled WGS sequence"/>
</dbReference>
<organism evidence="2 3">
    <name type="scientific">Aequorivita aquimaris</name>
    <dbReference type="NCBI Taxonomy" id="1548749"/>
    <lineage>
        <taxon>Bacteria</taxon>
        <taxon>Pseudomonadati</taxon>
        <taxon>Bacteroidota</taxon>
        <taxon>Flavobacteriia</taxon>
        <taxon>Flavobacteriales</taxon>
        <taxon>Flavobacteriaceae</taxon>
        <taxon>Aequorivita</taxon>
    </lineage>
</organism>
<dbReference type="NCBIfam" id="TIGR04370">
    <property type="entry name" value="glyco_rpt_poly"/>
    <property type="match status" value="1"/>
</dbReference>
<evidence type="ECO:0000313" key="3">
    <source>
        <dbReference type="Proteomes" id="UP000070138"/>
    </source>
</evidence>
<gene>
    <name evidence="2" type="ORF">LS48_00340</name>
</gene>
<dbReference type="EMBL" id="JRWG01000001">
    <property type="protein sequence ID" value="KXO00965.1"/>
    <property type="molecule type" value="Genomic_DNA"/>
</dbReference>
<accession>A0A137RLD0</accession>
<reference evidence="3" key="1">
    <citation type="submission" date="2014-10" db="EMBL/GenBank/DDBJ databases">
        <title>Genome sequencing of Vitellibacter sp. D-24.</title>
        <authorList>
            <person name="Thevarajoo S."/>
            <person name="Selvaratnam C."/>
            <person name="Goh K.M."/>
            <person name="Chong C.S."/>
        </authorList>
    </citation>
    <scope>NUCLEOTIDE SEQUENCE [LARGE SCALE GENOMIC DNA]</scope>
    <source>
        <strain evidence="3">D-24</strain>
    </source>
</reference>
<reference evidence="2 3" key="2">
    <citation type="journal article" date="2016" name="Int. J. Syst. Evol. Microbiol.">
        <title>Vitellibacter aquimaris sp. nov., a marine bacterium isolated from seawater.</title>
        <authorList>
            <person name="Thevarajoo S."/>
            <person name="Selvaratnam C."/>
            <person name="Goh K.M."/>
            <person name="Hong K.W."/>
            <person name="Chan X.Y."/>
            <person name="Chan K.G."/>
            <person name="Chong C.S."/>
        </authorList>
    </citation>
    <scope>NUCLEOTIDE SEQUENCE [LARGE SCALE GENOMIC DNA]</scope>
    <source>
        <strain evidence="2 3">D-24</strain>
    </source>
</reference>
<dbReference type="RefSeq" id="WP_062618834.1">
    <property type="nucleotide sequence ID" value="NZ_JRWG01000001.1"/>
</dbReference>
<keyword evidence="1" id="KW-0472">Membrane</keyword>
<evidence type="ECO:0000256" key="1">
    <source>
        <dbReference type="SAM" id="Phobius"/>
    </source>
</evidence>
<feature type="transmembrane region" description="Helical" evidence="1">
    <location>
        <begin position="385"/>
        <end position="404"/>
    </location>
</feature>
<dbReference type="AlphaFoldDB" id="A0A137RLD0"/>
<feature type="transmembrane region" description="Helical" evidence="1">
    <location>
        <begin position="256"/>
        <end position="273"/>
    </location>
</feature>
<feature type="transmembrane region" description="Helical" evidence="1">
    <location>
        <begin position="416"/>
        <end position="432"/>
    </location>
</feature>
<sequence>MKNFLYLLVLLLLIFLTPDRFEHFNANYIFLISILYLISVVYFLYQQSKHTSNWLRFDVMFLIGYTIVHFQIPFLASLGMEPERPSFIWLNKAVVNFATWMSVVAIVLWMLGFSLYKYPKQKSIAQTTSATVSVNLWIYDGLLFLSFVVFLFLVGPVFLSGAYNTNVWGEGANYIFLLLRVLLYLRIFYFIQKLPSNTRIKDVIKSFSANKIFFIVLFLYTLLFLRTGDRGPVMQVALIFLGAYAIYVKPIPVRNLILYTLLGAFVFTIIRYGRGRDASAFDEGNIITRGYSSFQDQEEVNITNELASSVRIQYRALDVVPNSHPYLYGLTFATVGIGIFPFAGSATLDLFNIPRIYAGSANFFTYLGQGRFVSYGEGSEILADIYINFGLYGTFLIMLLFGCWSGKVYNRTILQDPIYVLITLILLASALSMNRGMLFTPLKDIVYILFLNYLFLKVIK</sequence>